<name>A0A160TD09_9ZZZZ</name>
<evidence type="ECO:0000313" key="5">
    <source>
        <dbReference type="EMBL" id="CUS41723.1"/>
    </source>
</evidence>
<evidence type="ECO:0000256" key="3">
    <source>
        <dbReference type="ARBA" id="ARBA00023163"/>
    </source>
</evidence>
<dbReference type="FunFam" id="1.10.10.60:FF:000141">
    <property type="entry name" value="TetR family transcriptional regulator"/>
    <property type="match status" value="1"/>
</dbReference>
<keyword evidence="1" id="KW-0805">Transcription regulation</keyword>
<dbReference type="SUPFAM" id="SSF46689">
    <property type="entry name" value="Homeodomain-like"/>
    <property type="match status" value="1"/>
</dbReference>
<protein>
    <submittedName>
        <fullName evidence="5">Transcriptional regulator, TetR family</fullName>
    </submittedName>
</protein>
<gene>
    <name evidence="5" type="ORF">MGWOODY_Tha2242</name>
</gene>
<dbReference type="InterPro" id="IPR036271">
    <property type="entry name" value="Tet_transcr_reg_TetR-rel_C_sf"/>
</dbReference>
<dbReference type="Gene3D" id="1.10.357.10">
    <property type="entry name" value="Tetracycline Repressor, domain 2"/>
    <property type="match status" value="1"/>
</dbReference>
<dbReference type="PROSITE" id="PS50977">
    <property type="entry name" value="HTH_TETR_2"/>
    <property type="match status" value="1"/>
</dbReference>
<reference evidence="5" key="1">
    <citation type="submission" date="2015-10" db="EMBL/GenBank/DDBJ databases">
        <authorList>
            <person name="Gilbert D.G."/>
        </authorList>
    </citation>
    <scope>NUCLEOTIDE SEQUENCE</scope>
</reference>
<dbReference type="GO" id="GO:0003677">
    <property type="term" value="F:DNA binding"/>
    <property type="evidence" value="ECO:0007669"/>
    <property type="project" value="UniProtKB-KW"/>
</dbReference>
<keyword evidence="3" id="KW-0804">Transcription</keyword>
<dbReference type="PRINTS" id="PR00455">
    <property type="entry name" value="HTHTETR"/>
</dbReference>
<dbReference type="InterPro" id="IPR009057">
    <property type="entry name" value="Homeodomain-like_sf"/>
</dbReference>
<keyword evidence="2" id="KW-0238">DNA-binding</keyword>
<proteinExistence type="predicted"/>
<organism evidence="5">
    <name type="scientific">hydrothermal vent metagenome</name>
    <dbReference type="NCBI Taxonomy" id="652676"/>
    <lineage>
        <taxon>unclassified sequences</taxon>
        <taxon>metagenomes</taxon>
        <taxon>ecological metagenomes</taxon>
    </lineage>
</organism>
<dbReference type="SUPFAM" id="SSF48498">
    <property type="entry name" value="Tetracyclin repressor-like, C-terminal domain"/>
    <property type="match status" value="1"/>
</dbReference>
<sequence length="218" mass="24558">MRSRNSDEKLERREAILDAAEEAFIQQRFDKTSMNSIAQSAGLSRALLYVYFRDKEDIHLGLCARAADSLHQRMSHYTEKCTSGFSAMAAIGEAYLDFYYNERDYFRIITLASGLGNVKHDTVKEMTPSQQAYIAAEKRIMALMASCVQRGIEDKSVDTNVITDPMKTAMYMRGSLHGLIMLQDAGGSSLFDSEGMDRKTWLIQCKALISRAMAPHKN</sequence>
<accession>A0A160TD09</accession>
<dbReference type="InterPro" id="IPR050624">
    <property type="entry name" value="HTH-type_Tx_Regulator"/>
</dbReference>
<dbReference type="PANTHER" id="PTHR43479">
    <property type="entry name" value="ACREF/ENVCD OPERON REPRESSOR-RELATED"/>
    <property type="match status" value="1"/>
</dbReference>
<evidence type="ECO:0000256" key="2">
    <source>
        <dbReference type="ARBA" id="ARBA00023125"/>
    </source>
</evidence>
<dbReference type="PANTHER" id="PTHR43479:SF11">
    <property type="entry name" value="ACREF_ENVCD OPERON REPRESSOR-RELATED"/>
    <property type="match status" value="1"/>
</dbReference>
<dbReference type="InterPro" id="IPR001647">
    <property type="entry name" value="HTH_TetR"/>
</dbReference>
<dbReference type="EMBL" id="CZQC01000050">
    <property type="protein sequence ID" value="CUS41723.1"/>
    <property type="molecule type" value="Genomic_DNA"/>
</dbReference>
<feature type="domain" description="HTH tetR-type" evidence="4">
    <location>
        <begin position="10"/>
        <end position="70"/>
    </location>
</feature>
<dbReference type="Pfam" id="PF00440">
    <property type="entry name" value="TetR_N"/>
    <property type="match status" value="1"/>
</dbReference>
<evidence type="ECO:0000256" key="1">
    <source>
        <dbReference type="ARBA" id="ARBA00023015"/>
    </source>
</evidence>
<evidence type="ECO:0000259" key="4">
    <source>
        <dbReference type="PROSITE" id="PS50977"/>
    </source>
</evidence>
<dbReference type="AlphaFoldDB" id="A0A160TD09"/>